<evidence type="ECO:0000313" key="2">
    <source>
        <dbReference type="EMBL" id="CEK88895.1"/>
    </source>
</evidence>
<feature type="region of interest" description="Disordered" evidence="1">
    <location>
        <begin position="1"/>
        <end position="55"/>
    </location>
</feature>
<reference evidence="2" key="1">
    <citation type="submission" date="2014-12" db="EMBL/GenBank/DDBJ databases">
        <title>Insight into the proteome of Arion vulgaris.</title>
        <authorList>
            <person name="Aradska J."/>
            <person name="Bulat T."/>
            <person name="Smidak R."/>
            <person name="Sarate P."/>
            <person name="Gangsoo J."/>
            <person name="Sialana F."/>
            <person name="Bilban M."/>
            <person name="Lubec G."/>
        </authorList>
    </citation>
    <scope>NUCLEOTIDE SEQUENCE</scope>
    <source>
        <tissue evidence="2">Skin</tissue>
    </source>
</reference>
<name>A0A0B7BA12_9EUPU</name>
<feature type="compositionally biased region" description="Polar residues" evidence="1">
    <location>
        <begin position="1"/>
        <end position="15"/>
    </location>
</feature>
<accession>A0A0B7BA12</accession>
<evidence type="ECO:0000256" key="1">
    <source>
        <dbReference type="SAM" id="MobiDB-lite"/>
    </source>
</evidence>
<proteinExistence type="predicted"/>
<protein>
    <submittedName>
        <fullName evidence="2">Uncharacterized protein</fullName>
    </submittedName>
</protein>
<gene>
    <name evidence="2" type="primary">ORF167725</name>
</gene>
<organism evidence="2">
    <name type="scientific">Arion vulgaris</name>
    <dbReference type="NCBI Taxonomy" id="1028688"/>
    <lineage>
        <taxon>Eukaryota</taxon>
        <taxon>Metazoa</taxon>
        <taxon>Spiralia</taxon>
        <taxon>Lophotrochozoa</taxon>
        <taxon>Mollusca</taxon>
        <taxon>Gastropoda</taxon>
        <taxon>Heterobranchia</taxon>
        <taxon>Euthyneura</taxon>
        <taxon>Panpulmonata</taxon>
        <taxon>Eupulmonata</taxon>
        <taxon>Stylommatophora</taxon>
        <taxon>Helicina</taxon>
        <taxon>Arionoidea</taxon>
        <taxon>Arionidae</taxon>
        <taxon>Arion</taxon>
    </lineage>
</organism>
<dbReference type="AlphaFoldDB" id="A0A0B7BA12"/>
<sequence>MSYCSRANTEVSASISEGHPVVSVDSHGLEKAKSKKHMTKSRCTGPKSANIASLL</sequence>
<dbReference type="EMBL" id="HACG01042030">
    <property type="protein sequence ID" value="CEK88895.1"/>
    <property type="molecule type" value="Transcribed_RNA"/>
</dbReference>